<keyword evidence="3" id="KW-1185">Reference proteome</keyword>
<keyword evidence="1" id="KW-0812">Transmembrane</keyword>
<sequence length="52" mass="5711">MNRFLALFAFAVLAAFLYILVRKVGTLDLWVVVGLTVALAGYDFLSSSKNKS</sequence>
<evidence type="ECO:0000256" key="1">
    <source>
        <dbReference type="SAM" id="Phobius"/>
    </source>
</evidence>
<keyword evidence="1" id="KW-1133">Transmembrane helix</keyword>
<evidence type="ECO:0000313" key="2">
    <source>
        <dbReference type="EMBL" id="ARE83733.1"/>
    </source>
</evidence>
<name>A0A1V0RPL6_9RHOB</name>
<dbReference type="Proteomes" id="UP000192273">
    <property type="component" value="Chromosome"/>
</dbReference>
<accession>A0A1V0RPL6</accession>
<dbReference type="AlphaFoldDB" id="A0A1V0RPL6"/>
<dbReference type="EMBL" id="CP020474">
    <property type="protein sequence ID" value="ARE83733.1"/>
    <property type="molecule type" value="Genomic_DNA"/>
</dbReference>
<keyword evidence="1" id="KW-0472">Membrane</keyword>
<protein>
    <submittedName>
        <fullName evidence="2">Uncharacterized protein</fullName>
    </submittedName>
</protein>
<dbReference type="KEGG" id="rmm:ROSMUCSMR3_02262"/>
<reference evidence="2 3" key="1">
    <citation type="submission" date="2017-03" db="EMBL/GenBank/DDBJ databases">
        <title>Genome Sequence of Roseovarius mucosus strain SMR3 Isolated from a culture of the Diatom Skeletonema marinoi.</title>
        <authorList>
            <person name="Topel M."/>
            <person name="Pinder M."/>
            <person name="Johansson O.N."/>
            <person name="Kourtchenko O."/>
            <person name="Godhe A."/>
            <person name="Clarke A.K."/>
        </authorList>
    </citation>
    <scope>NUCLEOTIDE SEQUENCE [LARGE SCALE GENOMIC DNA]</scope>
    <source>
        <strain evidence="2 3">SMR3</strain>
    </source>
</reference>
<proteinExistence type="predicted"/>
<dbReference type="RefSeq" id="WP_198385513.1">
    <property type="nucleotide sequence ID" value="NZ_CP020474.1"/>
</dbReference>
<evidence type="ECO:0000313" key="3">
    <source>
        <dbReference type="Proteomes" id="UP000192273"/>
    </source>
</evidence>
<organism evidence="2 3">
    <name type="scientific">Roseovarius mucosus</name>
    <dbReference type="NCBI Taxonomy" id="215743"/>
    <lineage>
        <taxon>Bacteria</taxon>
        <taxon>Pseudomonadati</taxon>
        <taxon>Pseudomonadota</taxon>
        <taxon>Alphaproteobacteria</taxon>
        <taxon>Rhodobacterales</taxon>
        <taxon>Roseobacteraceae</taxon>
        <taxon>Roseovarius</taxon>
    </lineage>
</organism>
<gene>
    <name evidence="2" type="ORF">ROSMUCSMR3_02262</name>
</gene>
<feature type="transmembrane region" description="Helical" evidence="1">
    <location>
        <begin position="27"/>
        <end position="45"/>
    </location>
</feature>